<reference evidence="12" key="1">
    <citation type="submission" date="2023-06" db="EMBL/GenBank/DDBJ databases">
        <title>Genomic Diversity of Vibrio spp. and Metagenomic Analysis of Pathogens in Florida Gulf Coastal Waters Following Hurricane Ian.</title>
        <authorList>
            <person name="Brumfield K.D."/>
        </authorList>
    </citation>
    <scope>NUCLEOTIDE SEQUENCE</scope>
    <source>
        <strain evidence="12">WBS2B-138</strain>
    </source>
</reference>
<dbReference type="GO" id="GO:0006886">
    <property type="term" value="P:intracellular protein transport"/>
    <property type="evidence" value="ECO:0007669"/>
    <property type="project" value="InterPro"/>
</dbReference>
<evidence type="ECO:0000256" key="4">
    <source>
        <dbReference type="ARBA" id="ARBA00022475"/>
    </source>
</evidence>
<evidence type="ECO:0000313" key="12">
    <source>
        <dbReference type="EMBL" id="MDS1820803.1"/>
    </source>
</evidence>
<protein>
    <recommendedName>
        <fullName evidence="2">Protein translocase subunit SecF</fullName>
    </recommendedName>
</protein>
<evidence type="ECO:0000256" key="8">
    <source>
        <dbReference type="ARBA" id="ARBA00023010"/>
    </source>
</evidence>
<evidence type="ECO:0000256" key="3">
    <source>
        <dbReference type="ARBA" id="ARBA00022448"/>
    </source>
</evidence>
<feature type="transmembrane region" description="Helical" evidence="10">
    <location>
        <begin position="139"/>
        <end position="160"/>
    </location>
</feature>
<dbReference type="EMBL" id="JAUHGG010000003">
    <property type="protein sequence ID" value="MDS1820803.1"/>
    <property type="molecule type" value="Genomic_DNA"/>
</dbReference>
<name>A0AAW8PXC8_VIBPH</name>
<gene>
    <name evidence="12" type="primary">secF</name>
    <name evidence="12" type="ORF">QX249_09065</name>
</gene>
<sequence length="282" mass="30281">MNFVLIENVRNSIAKFMLGFAFVIALLFATGASTLNYSIEFTGGVVYALSAPVDEVKDMLGDNSELNISGSSNGATVQMPEEVKLSEAELSYLEDHKLSRDTIGASLGQELVQASLYGIGFAFLGVMIYLSIRYNSTMAIATLIALVHDIAFTVFTLSLFGIEMSSIVVGALLAIIGYSINDSVVTLDRVRELIREDEKDPVQTAMKMTLKRNVNTAVSTLIVIASLFLFGGESMHAFSLTMLAGVGVGMFSSLTIVPFLVSAKRNSGAFAISKRPSLEGEL</sequence>
<evidence type="ECO:0000256" key="5">
    <source>
        <dbReference type="ARBA" id="ARBA00022692"/>
    </source>
</evidence>
<dbReference type="PRINTS" id="PR01755">
    <property type="entry name" value="SECFTRNLCASE"/>
</dbReference>
<dbReference type="Pfam" id="PF02355">
    <property type="entry name" value="SecD_SecF_C"/>
    <property type="match status" value="1"/>
</dbReference>
<keyword evidence="5 10" id="KW-0812">Transmembrane</keyword>
<dbReference type="InterPro" id="IPR022813">
    <property type="entry name" value="SecD/SecF_arch_bac"/>
</dbReference>
<dbReference type="InterPro" id="IPR048634">
    <property type="entry name" value="SecD_SecF_C"/>
</dbReference>
<feature type="domain" description="Protein export membrane protein SecD/SecF C-terminal" evidence="11">
    <location>
        <begin position="96"/>
        <end position="258"/>
    </location>
</feature>
<dbReference type="NCBIfam" id="TIGR00966">
    <property type="entry name" value="transloc_SecF"/>
    <property type="match status" value="1"/>
</dbReference>
<keyword evidence="8" id="KW-0811">Translocation</keyword>
<feature type="transmembrane region" description="Helical" evidence="10">
    <location>
        <begin position="12"/>
        <end position="32"/>
    </location>
</feature>
<evidence type="ECO:0000313" key="13">
    <source>
        <dbReference type="Proteomes" id="UP001253193"/>
    </source>
</evidence>
<dbReference type="AlphaFoldDB" id="A0AAW8PXC8"/>
<evidence type="ECO:0000256" key="10">
    <source>
        <dbReference type="SAM" id="Phobius"/>
    </source>
</evidence>
<dbReference type="GO" id="GO:0015450">
    <property type="term" value="F:protein-transporting ATPase activity"/>
    <property type="evidence" value="ECO:0007669"/>
    <property type="project" value="InterPro"/>
</dbReference>
<organism evidence="12 13">
    <name type="scientific">Vibrio parahaemolyticus</name>
    <dbReference type="NCBI Taxonomy" id="670"/>
    <lineage>
        <taxon>Bacteria</taxon>
        <taxon>Pseudomonadati</taxon>
        <taxon>Pseudomonadota</taxon>
        <taxon>Gammaproteobacteria</taxon>
        <taxon>Vibrionales</taxon>
        <taxon>Vibrionaceae</taxon>
        <taxon>Vibrio</taxon>
    </lineage>
</organism>
<dbReference type="InterPro" id="IPR005665">
    <property type="entry name" value="SecF_bac"/>
</dbReference>
<feature type="transmembrane region" description="Helical" evidence="10">
    <location>
        <begin position="237"/>
        <end position="261"/>
    </location>
</feature>
<evidence type="ECO:0000256" key="9">
    <source>
        <dbReference type="ARBA" id="ARBA00023136"/>
    </source>
</evidence>
<dbReference type="RefSeq" id="WP_311019582.1">
    <property type="nucleotide sequence ID" value="NZ_JAUHGG010000003.1"/>
</dbReference>
<dbReference type="PANTHER" id="PTHR30081:SF8">
    <property type="entry name" value="PROTEIN TRANSLOCASE SUBUNIT SECF"/>
    <property type="match status" value="1"/>
</dbReference>
<dbReference type="GO" id="GO:0005886">
    <property type="term" value="C:plasma membrane"/>
    <property type="evidence" value="ECO:0007669"/>
    <property type="project" value="UniProtKB-SubCell"/>
</dbReference>
<feature type="transmembrane region" description="Helical" evidence="10">
    <location>
        <begin position="214"/>
        <end position="231"/>
    </location>
</feature>
<evidence type="ECO:0000259" key="11">
    <source>
        <dbReference type="Pfam" id="PF02355"/>
    </source>
</evidence>
<keyword evidence="6" id="KW-0653">Protein transport</keyword>
<evidence type="ECO:0000256" key="2">
    <source>
        <dbReference type="ARBA" id="ARBA00015792"/>
    </source>
</evidence>
<dbReference type="Gene3D" id="1.20.1640.10">
    <property type="entry name" value="Multidrug efflux transporter AcrB transmembrane domain"/>
    <property type="match status" value="1"/>
</dbReference>
<comment type="caution">
    <text evidence="12">The sequence shown here is derived from an EMBL/GenBank/DDBJ whole genome shotgun (WGS) entry which is preliminary data.</text>
</comment>
<comment type="subcellular location">
    <subcellularLocation>
        <location evidence="1">Cell membrane</location>
        <topology evidence="1">Multi-pass membrane protein</topology>
    </subcellularLocation>
</comment>
<keyword evidence="7 10" id="KW-1133">Transmembrane helix</keyword>
<accession>A0AAW8PXC8</accession>
<keyword evidence="3" id="KW-0813">Transport</keyword>
<dbReference type="Proteomes" id="UP001253193">
    <property type="component" value="Unassembled WGS sequence"/>
</dbReference>
<feature type="transmembrane region" description="Helical" evidence="10">
    <location>
        <begin position="166"/>
        <end position="185"/>
    </location>
</feature>
<dbReference type="SUPFAM" id="SSF82866">
    <property type="entry name" value="Multidrug efflux transporter AcrB transmembrane domain"/>
    <property type="match status" value="1"/>
</dbReference>
<evidence type="ECO:0000256" key="6">
    <source>
        <dbReference type="ARBA" id="ARBA00022927"/>
    </source>
</evidence>
<evidence type="ECO:0000256" key="7">
    <source>
        <dbReference type="ARBA" id="ARBA00022989"/>
    </source>
</evidence>
<keyword evidence="4" id="KW-1003">Cell membrane</keyword>
<evidence type="ECO:0000256" key="1">
    <source>
        <dbReference type="ARBA" id="ARBA00004651"/>
    </source>
</evidence>
<dbReference type="InterPro" id="IPR022645">
    <property type="entry name" value="SecD/SecF_bac"/>
</dbReference>
<dbReference type="PANTHER" id="PTHR30081">
    <property type="entry name" value="PROTEIN-EXPORT MEMBRANE PROTEIN SEC"/>
    <property type="match status" value="1"/>
</dbReference>
<keyword evidence="9 10" id="KW-0472">Membrane</keyword>
<proteinExistence type="predicted"/>
<feature type="transmembrane region" description="Helical" evidence="10">
    <location>
        <begin position="114"/>
        <end position="132"/>
    </location>
</feature>